<evidence type="ECO:0000313" key="8">
    <source>
        <dbReference type="EMBL" id="GLP97214.1"/>
    </source>
</evidence>
<dbReference type="PANTHER" id="PTHR33884:SF4">
    <property type="entry name" value="UPF0410 PROTEIN YEAQ"/>
    <property type="match status" value="1"/>
</dbReference>
<reference evidence="8" key="2">
    <citation type="submission" date="2023-01" db="EMBL/GenBank/DDBJ databases">
        <title>Draft genome sequence of Paraferrimonas sedimenticola strain NBRC 101628.</title>
        <authorList>
            <person name="Sun Q."/>
            <person name="Mori K."/>
        </authorList>
    </citation>
    <scope>NUCLEOTIDE SEQUENCE</scope>
    <source>
        <strain evidence="8">NBRC 101628</strain>
    </source>
</reference>
<dbReference type="Proteomes" id="UP001161422">
    <property type="component" value="Unassembled WGS sequence"/>
</dbReference>
<keyword evidence="9" id="KW-1185">Reference proteome</keyword>
<dbReference type="InterPro" id="IPR007341">
    <property type="entry name" value="Transgly_assoc"/>
</dbReference>
<evidence type="ECO:0000313" key="9">
    <source>
        <dbReference type="Proteomes" id="UP001161422"/>
    </source>
</evidence>
<gene>
    <name evidence="8" type="ORF">GCM10007895_25210</name>
</gene>
<keyword evidence="6 7" id="KW-0472">Membrane</keyword>
<reference evidence="8" key="1">
    <citation type="journal article" date="2014" name="Int. J. Syst. Evol. Microbiol.">
        <title>Complete genome sequence of Corynebacterium casei LMG S-19264T (=DSM 44701T), isolated from a smear-ripened cheese.</title>
        <authorList>
            <consortium name="US DOE Joint Genome Institute (JGI-PGF)"/>
            <person name="Walter F."/>
            <person name="Albersmeier A."/>
            <person name="Kalinowski J."/>
            <person name="Ruckert C."/>
        </authorList>
    </citation>
    <scope>NUCLEOTIDE SEQUENCE</scope>
    <source>
        <strain evidence="8">NBRC 101628</strain>
    </source>
</reference>
<dbReference type="AlphaFoldDB" id="A0AA37RYA6"/>
<keyword evidence="4 7" id="KW-0812">Transmembrane</keyword>
<name>A0AA37RYA6_9GAMM</name>
<evidence type="ECO:0000256" key="4">
    <source>
        <dbReference type="ARBA" id="ARBA00022692"/>
    </source>
</evidence>
<keyword evidence="5 7" id="KW-1133">Transmembrane helix</keyword>
<evidence type="ECO:0000256" key="7">
    <source>
        <dbReference type="SAM" id="Phobius"/>
    </source>
</evidence>
<evidence type="ECO:0000256" key="2">
    <source>
        <dbReference type="ARBA" id="ARBA00011006"/>
    </source>
</evidence>
<evidence type="ECO:0000256" key="1">
    <source>
        <dbReference type="ARBA" id="ARBA00004651"/>
    </source>
</evidence>
<dbReference type="Pfam" id="PF04226">
    <property type="entry name" value="Transgly_assoc"/>
    <property type="match status" value="1"/>
</dbReference>
<evidence type="ECO:0000256" key="5">
    <source>
        <dbReference type="ARBA" id="ARBA00022989"/>
    </source>
</evidence>
<keyword evidence="3" id="KW-1003">Cell membrane</keyword>
<feature type="transmembrane region" description="Helical" evidence="7">
    <location>
        <begin position="27"/>
        <end position="50"/>
    </location>
</feature>
<proteinExistence type="inferred from homology"/>
<comment type="similarity">
    <text evidence="2">Belongs to the UPF0410 family.</text>
</comment>
<dbReference type="PANTHER" id="PTHR33884">
    <property type="entry name" value="UPF0410 PROTEIN YMGE"/>
    <property type="match status" value="1"/>
</dbReference>
<dbReference type="EMBL" id="BSNC01000006">
    <property type="protein sequence ID" value="GLP97214.1"/>
    <property type="molecule type" value="Genomic_DNA"/>
</dbReference>
<evidence type="ECO:0000256" key="3">
    <source>
        <dbReference type="ARBA" id="ARBA00022475"/>
    </source>
</evidence>
<organism evidence="8 9">
    <name type="scientific">Paraferrimonas sedimenticola</name>
    <dbReference type="NCBI Taxonomy" id="375674"/>
    <lineage>
        <taxon>Bacteria</taxon>
        <taxon>Pseudomonadati</taxon>
        <taxon>Pseudomonadota</taxon>
        <taxon>Gammaproteobacteria</taxon>
        <taxon>Alteromonadales</taxon>
        <taxon>Ferrimonadaceae</taxon>
        <taxon>Paraferrimonas</taxon>
    </lineage>
</organism>
<feature type="transmembrane region" description="Helical" evidence="7">
    <location>
        <begin position="57"/>
        <end position="77"/>
    </location>
</feature>
<comment type="caution">
    <text evidence="8">The sequence shown here is derived from an EMBL/GenBank/DDBJ whole genome shotgun (WGS) entry which is preliminary data.</text>
</comment>
<dbReference type="GO" id="GO:0005886">
    <property type="term" value="C:plasma membrane"/>
    <property type="evidence" value="ECO:0007669"/>
    <property type="project" value="UniProtKB-SubCell"/>
</dbReference>
<dbReference type="RefSeq" id="WP_095504922.1">
    <property type="nucleotide sequence ID" value="NZ_BSNC01000006.1"/>
</dbReference>
<comment type="subcellular location">
    <subcellularLocation>
        <location evidence="1">Cell membrane</location>
        <topology evidence="1">Multi-pass membrane protein</topology>
    </subcellularLocation>
</comment>
<evidence type="ECO:0000256" key="6">
    <source>
        <dbReference type="ARBA" id="ARBA00023136"/>
    </source>
</evidence>
<protein>
    <submittedName>
        <fullName evidence="8">Membrane protein</fullName>
    </submittedName>
</protein>
<sequence length="82" mass="8372">MGIISWIVLGLIAGALAKWLMPGKDGGGWFMTMVLGIAGAFFGGFVGSFVGLGTTGGLSIGSIITATLGAFLLLFIYNKIKS</sequence>
<accession>A0AA37RYA6</accession>